<dbReference type="STRING" id="642780.SAMN04488570_0161"/>
<name>A0A1H1LD09_9ACTN</name>
<protein>
    <recommendedName>
        <fullName evidence="1">DUF4873 domain-containing protein</fullName>
    </recommendedName>
</protein>
<gene>
    <name evidence="2" type="ORF">SAMN04488570_0161</name>
</gene>
<keyword evidence="3" id="KW-1185">Reference proteome</keyword>
<organism evidence="2 3">
    <name type="scientific">Nocardioides scoriae</name>
    <dbReference type="NCBI Taxonomy" id="642780"/>
    <lineage>
        <taxon>Bacteria</taxon>
        <taxon>Bacillati</taxon>
        <taxon>Actinomycetota</taxon>
        <taxon>Actinomycetes</taxon>
        <taxon>Propionibacteriales</taxon>
        <taxon>Nocardioidaceae</taxon>
        <taxon>Nocardioides</taxon>
    </lineage>
</organism>
<accession>A0A1H1LD09</accession>
<dbReference type="EMBL" id="LT629757">
    <property type="protein sequence ID" value="SDR72393.1"/>
    <property type="molecule type" value="Genomic_DNA"/>
</dbReference>
<reference evidence="3" key="1">
    <citation type="submission" date="2016-10" db="EMBL/GenBank/DDBJ databases">
        <authorList>
            <person name="Varghese N."/>
            <person name="Submissions S."/>
        </authorList>
    </citation>
    <scope>NUCLEOTIDE SEQUENCE [LARGE SCALE GENOMIC DNA]</scope>
    <source>
        <strain evidence="3">DSM 22127</strain>
    </source>
</reference>
<proteinExistence type="predicted"/>
<feature type="domain" description="DUF4873" evidence="1">
    <location>
        <begin position="13"/>
        <end position="94"/>
    </location>
</feature>
<dbReference type="InterPro" id="IPR032371">
    <property type="entry name" value="DUF4873"/>
</dbReference>
<dbReference type="Proteomes" id="UP000198859">
    <property type="component" value="Chromosome I"/>
</dbReference>
<evidence type="ECO:0000259" key="1">
    <source>
        <dbReference type="Pfam" id="PF16170"/>
    </source>
</evidence>
<dbReference type="AlphaFoldDB" id="A0A1H1LD09"/>
<sequence length="94" mass="10383">MSTPGSVTHEPQEAYDGPAHVGDLELQVRLRGHFEPIDGRFHWWGRLAADASLDDAVAGSTVTLRTAYGEAPGRLSDRDPWRRFRIAGTGRPPF</sequence>
<evidence type="ECO:0000313" key="2">
    <source>
        <dbReference type="EMBL" id="SDR72393.1"/>
    </source>
</evidence>
<evidence type="ECO:0000313" key="3">
    <source>
        <dbReference type="Proteomes" id="UP000198859"/>
    </source>
</evidence>
<dbReference type="Pfam" id="PF16170">
    <property type="entry name" value="DUF4873"/>
    <property type="match status" value="1"/>
</dbReference>